<organism evidence="2 3">
    <name type="scientific">Atta colombica</name>
    <dbReference type="NCBI Taxonomy" id="520822"/>
    <lineage>
        <taxon>Eukaryota</taxon>
        <taxon>Metazoa</taxon>
        <taxon>Ecdysozoa</taxon>
        <taxon>Arthropoda</taxon>
        <taxon>Hexapoda</taxon>
        <taxon>Insecta</taxon>
        <taxon>Pterygota</taxon>
        <taxon>Neoptera</taxon>
        <taxon>Endopterygota</taxon>
        <taxon>Hymenoptera</taxon>
        <taxon>Apocrita</taxon>
        <taxon>Aculeata</taxon>
        <taxon>Formicoidea</taxon>
        <taxon>Formicidae</taxon>
        <taxon>Myrmicinae</taxon>
        <taxon>Atta</taxon>
    </lineage>
</organism>
<dbReference type="EMBL" id="KQ976401">
    <property type="protein sequence ID" value="KYM92359.1"/>
    <property type="molecule type" value="Genomic_DNA"/>
</dbReference>
<dbReference type="AlphaFoldDB" id="A0A195BUR2"/>
<keyword evidence="3" id="KW-1185">Reference proteome</keyword>
<feature type="compositionally biased region" description="Basic and acidic residues" evidence="1">
    <location>
        <begin position="89"/>
        <end position="103"/>
    </location>
</feature>
<reference evidence="2 3" key="1">
    <citation type="submission" date="2015-09" db="EMBL/GenBank/DDBJ databases">
        <title>Atta colombica WGS genome.</title>
        <authorList>
            <person name="Nygaard S."/>
            <person name="Hu H."/>
            <person name="Boomsma J."/>
            <person name="Zhang G."/>
        </authorList>
    </citation>
    <scope>NUCLEOTIDE SEQUENCE [LARGE SCALE GENOMIC DNA]</scope>
    <source>
        <strain evidence="2">Treedump-2</strain>
        <tissue evidence="2">Whole body</tissue>
    </source>
</reference>
<name>A0A195BUR2_9HYME</name>
<feature type="region of interest" description="Disordered" evidence="1">
    <location>
        <begin position="123"/>
        <end position="143"/>
    </location>
</feature>
<evidence type="ECO:0000256" key="1">
    <source>
        <dbReference type="SAM" id="MobiDB-lite"/>
    </source>
</evidence>
<dbReference type="Proteomes" id="UP000078540">
    <property type="component" value="Unassembled WGS sequence"/>
</dbReference>
<evidence type="ECO:0000313" key="3">
    <source>
        <dbReference type="Proteomes" id="UP000078540"/>
    </source>
</evidence>
<feature type="region of interest" description="Disordered" evidence="1">
    <location>
        <begin position="76"/>
        <end position="103"/>
    </location>
</feature>
<proteinExistence type="predicted"/>
<gene>
    <name evidence="2" type="ORF">ALC53_00814</name>
</gene>
<accession>A0A195BUR2</accession>
<evidence type="ECO:0000313" key="2">
    <source>
        <dbReference type="EMBL" id="KYM92359.1"/>
    </source>
</evidence>
<protein>
    <submittedName>
        <fullName evidence="2">Uncharacterized protein</fullName>
    </submittedName>
</protein>
<sequence length="461" mass="51828">MGGESVGRSRRRDAKLWREAKRRGGVVRGVAWRGVLLSVGGREALKFVVTPLGWPLQPRSSRSLYSWRGELVEAAPRDAAKRGGGPRGSEGEGGRDETKRRIRKRQIETRMSETKKDIPVFRLGERKTGPPTSLTSDCERSTERFVTRSPPPMLFAVFLAFSLSYLSFPPPKFPPDESTVHLCTSQCLQVSTDQGEKTRHLAEVTFHHAAARVSLAKISPFNTFEIFRLQFHFDRYEKCTLPSDTLLKRYFTTSTMLRRITETAAGVRGRSQDFIGNLFQCSSAVVVTTGRDDDYEKMRSQSDIQTQSLHLRGRNLIDQMVRMECKTSAAARESGGRMVSMPVMFGHGDLLRPLHGIGHLLLMLQCHAIIIASSSHSIVRSHGTRAKQKVKDSPLAPGTEALARLSRSTSLRFPSATMTEYILENSIKMYLNTDTNTCAKMYSYTDIDTLKISSDTYMRYF</sequence>